<organism evidence="1 2">
    <name type="scientific">Pyropia yezoensis</name>
    <name type="common">Susabi-nori</name>
    <name type="synonym">Porphyra yezoensis</name>
    <dbReference type="NCBI Taxonomy" id="2788"/>
    <lineage>
        <taxon>Eukaryota</taxon>
        <taxon>Rhodophyta</taxon>
        <taxon>Bangiophyceae</taxon>
        <taxon>Bangiales</taxon>
        <taxon>Bangiaceae</taxon>
        <taxon>Pyropia</taxon>
    </lineage>
</organism>
<gene>
    <name evidence="1" type="ORF">I4F81_011956</name>
</gene>
<accession>A0ACC3CHR0</accession>
<reference evidence="1" key="1">
    <citation type="submission" date="2019-11" db="EMBL/GenBank/DDBJ databases">
        <title>Nori genome reveals adaptations in red seaweeds to the harsh intertidal environment.</title>
        <authorList>
            <person name="Wang D."/>
            <person name="Mao Y."/>
        </authorList>
    </citation>
    <scope>NUCLEOTIDE SEQUENCE</scope>
    <source>
        <tissue evidence="1">Gametophyte</tissue>
    </source>
</reference>
<sequence>MVALGGTPLGIARPALYVVHWLWTLVIFAATSDQLQGSNVCYFTGRASMCNFIIAWGVLAWLFTSAVIAAYVLGVVGSWRLNQRAEAVAWVASAVWWLVGAIAISAASTPSGLIQGLPRSAAHAVETFAWMLVFLSAASAGVAWVTATAEDRAGEGTMGDLGPAPDVEAPGVEGLLGWGSTVQVVGTDGAVAEDVGGLCDEEAGGAMGTRP</sequence>
<evidence type="ECO:0000313" key="2">
    <source>
        <dbReference type="Proteomes" id="UP000798662"/>
    </source>
</evidence>
<dbReference type="EMBL" id="CM020620">
    <property type="protein sequence ID" value="KAK1869480.1"/>
    <property type="molecule type" value="Genomic_DNA"/>
</dbReference>
<comment type="caution">
    <text evidence="1">The sequence shown here is derived from an EMBL/GenBank/DDBJ whole genome shotgun (WGS) entry which is preliminary data.</text>
</comment>
<name>A0ACC3CHR0_PYRYE</name>
<keyword evidence="2" id="KW-1185">Reference proteome</keyword>
<proteinExistence type="predicted"/>
<protein>
    <submittedName>
        <fullName evidence="1">Uncharacterized protein</fullName>
    </submittedName>
</protein>
<evidence type="ECO:0000313" key="1">
    <source>
        <dbReference type="EMBL" id="KAK1869480.1"/>
    </source>
</evidence>
<dbReference type="Proteomes" id="UP000798662">
    <property type="component" value="Chromosome 3"/>
</dbReference>